<evidence type="ECO:0000256" key="15">
    <source>
        <dbReference type="ARBA" id="ARBA00047951"/>
    </source>
</evidence>
<keyword evidence="3" id="KW-0808">Transferase</keyword>
<dbReference type="GO" id="GO:0004674">
    <property type="term" value="F:protein serine/threonine kinase activity"/>
    <property type="evidence" value="ECO:0007669"/>
    <property type="project" value="UniProtKB-KW"/>
</dbReference>
<keyword evidence="10" id="KW-1133">Transmembrane helix</keyword>
<comment type="similarity">
    <text evidence="17">Belongs to the protein kinase superfamily.</text>
</comment>
<dbReference type="Gene3D" id="1.10.510.10">
    <property type="entry name" value="Transferase(Phosphotransferase) domain 1"/>
    <property type="match status" value="1"/>
</dbReference>
<evidence type="ECO:0000256" key="7">
    <source>
        <dbReference type="ARBA" id="ARBA00022741"/>
    </source>
</evidence>
<dbReference type="AlphaFoldDB" id="A0AAW1HXF0"/>
<keyword evidence="21" id="KW-1185">Reference proteome</keyword>
<evidence type="ECO:0000256" key="5">
    <source>
        <dbReference type="ARBA" id="ARBA00022729"/>
    </source>
</evidence>
<evidence type="ECO:0000256" key="14">
    <source>
        <dbReference type="ARBA" id="ARBA00047558"/>
    </source>
</evidence>
<evidence type="ECO:0000256" key="6">
    <source>
        <dbReference type="ARBA" id="ARBA00022737"/>
    </source>
</evidence>
<gene>
    <name evidence="20" type="ORF">RND81_10G022700</name>
</gene>
<comment type="catalytic activity">
    <reaction evidence="14">
        <text>L-seryl-[protein] + ATP = O-phospho-L-seryl-[protein] + ADP + H(+)</text>
        <dbReference type="Rhea" id="RHEA:17989"/>
        <dbReference type="Rhea" id="RHEA-COMP:9863"/>
        <dbReference type="Rhea" id="RHEA-COMP:11604"/>
        <dbReference type="ChEBI" id="CHEBI:15378"/>
        <dbReference type="ChEBI" id="CHEBI:29999"/>
        <dbReference type="ChEBI" id="CHEBI:30616"/>
        <dbReference type="ChEBI" id="CHEBI:83421"/>
        <dbReference type="ChEBI" id="CHEBI:456216"/>
    </reaction>
</comment>
<comment type="catalytic activity">
    <reaction evidence="15">
        <text>L-threonyl-[protein] + ATP = O-phospho-L-threonyl-[protein] + ADP + H(+)</text>
        <dbReference type="Rhea" id="RHEA:46608"/>
        <dbReference type="Rhea" id="RHEA-COMP:11060"/>
        <dbReference type="Rhea" id="RHEA-COMP:11605"/>
        <dbReference type="ChEBI" id="CHEBI:15378"/>
        <dbReference type="ChEBI" id="CHEBI:30013"/>
        <dbReference type="ChEBI" id="CHEBI:30616"/>
        <dbReference type="ChEBI" id="CHEBI:61977"/>
        <dbReference type="ChEBI" id="CHEBI:456216"/>
    </reaction>
</comment>
<dbReference type="Gene3D" id="3.30.200.20">
    <property type="entry name" value="Phosphorylase Kinase, domain 1"/>
    <property type="match status" value="1"/>
</dbReference>
<proteinExistence type="inferred from homology"/>
<dbReference type="EMBL" id="JBDFQZ010000010">
    <property type="protein sequence ID" value="KAK9681718.1"/>
    <property type="molecule type" value="Genomic_DNA"/>
</dbReference>
<organism evidence="20 21">
    <name type="scientific">Saponaria officinalis</name>
    <name type="common">Common soapwort</name>
    <name type="synonym">Lychnis saponaria</name>
    <dbReference type="NCBI Taxonomy" id="3572"/>
    <lineage>
        <taxon>Eukaryota</taxon>
        <taxon>Viridiplantae</taxon>
        <taxon>Streptophyta</taxon>
        <taxon>Embryophyta</taxon>
        <taxon>Tracheophyta</taxon>
        <taxon>Spermatophyta</taxon>
        <taxon>Magnoliopsida</taxon>
        <taxon>eudicotyledons</taxon>
        <taxon>Gunneridae</taxon>
        <taxon>Pentapetalae</taxon>
        <taxon>Caryophyllales</taxon>
        <taxon>Caryophyllaceae</taxon>
        <taxon>Caryophylleae</taxon>
        <taxon>Saponaria</taxon>
    </lineage>
</organism>
<feature type="compositionally biased region" description="Polar residues" evidence="18">
    <location>
        <begin position="329"/>
        <end position="339"/>
    </location>
</feature>
<dbReference type="PROSITE" id="PS00108">
    <property type="entry name" value="PROTEIN_KINASE_ST"/>
    <property type="match status" value="1"/>
</dbReference>
<dbReference type="GO" id="GO:0006950">
    <property type="term" value="P:response to stress"/>
    <property type="evidence" value="ECO:0007669"/>
    <property type="project" value="UniProtKB-ARBA"/>
</dbReference>
<evidence type="ECO:0000256" key="1">
    <source>
        <dbReference type="ARBA" id="ARBA00004167"/>
    </source>
</evidence>
<sequence length="339" mass="37630">LEGINSAESLQFNFKEIRIATENFSIDNKLGEGGFGAVYKGKLKNVQEIAVKRLSTNSGQGIKEFKTEVLLVAKLQHRNLVRLLGFCLRAREKLLVYELLPNSSLDKVLLDPNKQQSVDWETRYKIIAGIARGLLYLHEDSRLKIIHRDLKSSNILLDQTMEPKISDFGLARLVGADQIQADTNRIVGTYGYMAPEYAMTGRFSVKSDVYSFGVIVLEIVSGHKCNSTAFPFDEESLPQRAWRLWNTDKALQLVDSRLGGNFSSVEVTRCVHIALLCIQEDGNKRPTMAPIVSALSGHPVELAVPTPPQLVTTTNSTSAQTSSTCTFSGTNEITELQPR</sequence>
<dbReference type="PANTHER" id="PTHR27006">
    <property type="entry name" value="PROMASTIGOTE SURFACE ANTIGEN PROTEIN PSA"/>
    <property type="match status" value="1"/>
</dbReference>
<evidence type="ECO:0000256" key="4">
    <source>
        <dbReference type="ARBA" id="ARBA00022692"/>
    </source>
</evidence>
<keyword evidence="2 17" id="KW-0723">Serine/threonine-protein kinase</keyword>
<dbReference type="CDD" id="cd14066">
    <property type="entry name" value="STKc_IRAK"/>
    <property type="match status" value="1"/>
</dbReference>
<dbReference type="GO" id="GO:0016020">
    <property type="term" value="C:membrane"/>
    <property type="evidence" value="ECO:0007669"/>
    <property type="project" value="UniProtKB-SubCell"/>
</dbReference>
<keyword evidence="8" id="KW-0418">Kinase</keyword>
<feature type="compositionally biased region" description="Low complexity" evidence="18">
    <location>
        <begin position="314"/>
        <end position="328"/>
    </location>
</feature>
<comment type="subcellular location">
    <subcellularLocation>
        <location evidence="1">Membrane</location>
        <topology evidence="1">Single-pass membrane protein</topology>
    </subcellularLocation>
</comment>
<reference evidence="20" key="1">
    <citation type="submission" date="2024-03" db="EMBL/GenBank/DDBJ databases">
        <title>WGS assembly of Saponaria officinalis var. Norfolk2.</title>
        <authorList>
            <person name="Jenkins J."/>
            <person name="Shu S."/>
            <person name="Grimwood J."/>
            <person name="Barry K."/>
            <person name="Goodstein D."/>
            <person name="Schmutz J."/>
            <person name="Leebens-Mack J."/>
            <person name="Osbourn A."/>
        </authorList>
    </citation>
    <scope>NUCLEOTIDE SEQUENCE [LARGE SCALE GENOMIC DNA]</scope>
    <source>
        <strain evidence="20">JIC</strain>
    </source>
</reference>
<protein>
    <recommendedName>
        <fullName evidence="19">Protein kinase domain-containing protein</fullName>
    </recommendedName>
</protein>
<evidence type="ECO:0000313" key="20">
    <source>
        <dbReference type="EMBL" id="KAK9681718.1"/>
    </source>
</evidence>
<feature type="binding site" evidence="16">
    <location>
        <position position="52"/>
    </location>
    <ligand>
        <name>ATP</name>
        <dbReference type="ChEBI" id="CHEBI:30616"/>
    </ligand>
</feature>
<evidence type="ECO:0000259" key="19">
    <source>
        <dbReference type="PROSITE" id="PS50011"/>
    </source>
</evidence>
<keyword evidence="5" id="KW-0732">Signal</keyword>
<dbReference type="InterPro" id="IPR000719">
    <property type="entry name" value="Prot_kinase_dom"/>
</dbReference>
<dbReference type="PIRSF" id="PIRSF000654">
    <property type="entry name" value="Integrin-linked_kinase"/>
    <property type="match status" value="1"/>
</dbReference>
<keyword evidence="13" id="KW-0325">Glycoprotein</keyword>
<dbReference type="Proteomes" id="UP001443914">
    <property type="component" value="Unassembled WGS sequence"/>
</dbReference>
<dbReference type="Pfam" id="PF07714">
    <property type="entry name" value="PK_Tyr_Ser-Thr"/>
    <property type="match status" value="1"/>
</dbReference>
<keyword evidence="12" id="KW-0675">Receptor</keyword>
<dbReference type="PANTHER" id="PTHR27006:SF639">
    <property type="entry name" value="CYSTEINE-RICH RECEPTOR-LIKE PROTEIN KINASE 11"/>
    <property type="match status" value="1"/>
</dbReference>
<dbReference type="InterPro" id="IPR017441">
    <property type="entry name" value="Protein_kinase_ATP_BS"/>
</dbReference>
<feature type="domain" description="Protein kinase" evidence="19">
    <location>
        <begin position="24"/>
        <end position="301"/>
    </location>
</feature>
<evidence type="ECO:0000256" key="12">
    <source>
        <dbReference type="ARBA" id="ARBA00023170"/>
    </source>
</evidence>
<feature type="non-terminal residue" evidence="20">
    <location>
        <position position="1"/>
    </location>
</feature>
<evidence type="ECO:0000256" key="2">
    <source>
        <dbReference type="ARBA" id="ARBA00022527"/>
    </source>
</evidence>
<dbReference type="FunFam" id="3.30.200.20:FF:000142">
    <property type="entry name" value="Cysteine-rich receptor-like protein kinase 10"/>
    <property type="match status" value="1"/>
</dbReference>
<keyword evidence="7 16" id="KW-0547">Nucleotide-binding</keyword>
<dbReference type="PROSITE" id="PS00107">
    <property type="entry name" value="PROTEIN_KINASE_ATP"/>
    <property type="match status" value="1"/>
</dbReference>
<keyword evidence="6" id="KW-0677">Repeat</keyword>
<evidence type="ECO:0000256" key="9">
    <source>
        <dbReference type="ARBA" id="ARBA00022840"/>
    </source>
</evidence>
<evidence type="ECO:0000313" key="21">
    <source>
        <dbReference type="Proteomes" id="UP001443914"/>
    </source>
</evidence>
<keyword evidence="11" id="KW-0472">Membrane</keyword>
<evidence type="ECO:0000256" key="16">
    <source>
        <dbReference type="PROSITE-ProRule" id="PRU10141"/>
    </source>
</evidence>
<comment type="caution">
    <text evidence="20">The sequence shown here is derived from an EMBL/GenBank/DDBJ whole genome shotgun (WGS) entry which is preliminary data.</text>
</comment>
<name>A0AAW1HXF0_SAPOF</name>
<dbReference type="FunFam" id="1.10.510.10:FF:000129">
    <property type="entry name" value="cysteine-rich receptor-like protein kinase 10"/>
    <property type="match status" value="1"/>
</dbReference>
<accession>A0AAW1HXF0</accession>
<evidence type="ECO:0000256" key="13">
    <source>
        <dbReference type="ARBA" id="ARBA00023180"/>
    </source>
</evidence>
<keyword evidence="9 16" id="KW-0067">ATP-binding</keyword>
<evidence type="ECO:0000256" key="11">
    <source>
        <dbReference type="ARBA" id="ARBA00023136"/>
    </source>
</evidence>
<keyword evidence="4" id="KW-0812">Transmembrane</keyword>
<evidence type="ECO:0000256" key="18">
    <source>
        <dbReference type="SAM" id="MobiDB-lite"/>
    </source>
</evidence>
<dbReference type="GO" id="GO:0005524">
    <property type="term" value="F:ATP binding"/>
    <property type="evidence" value="ECO:0007669"/>
    <property type="project" value="UniProtKB-UniRule"/>
</dbReference>
<evidence type="ECO:0000256" key="3">
    <source>
        <dbReference type="ARBA" id="ARBA00022679"/>
    </source>
</evidence>
<dbReference type="InterPro" id="IPR008271">
    <property type="entry name" value="Ser/Thr_kinase_AS"/>
</dbReference>
<evidence type="ECO:0000256" key="17">
    <source>
        <dbReference type="RuleBase" id="RU000304"/>
    </source>
</evidence>
<dbReference type="PROSITE" id="PS50011">
    <property type="entry name" value="PROTEIN_KINASE_DOM"/>
    <property type="match status" value="1"/>
</dbReference>
<dbReference type="InterPro" id="IPR001245">
    <property type="entry name" value="Ser-Thr/Tyr_kinase_cat_dom"/>
</dbReference>
<feature type="region of interest" description="Disordered" evidence="18">
    <location>
        <begin position="314"/>
        <end position="339"/>
    </location>
</feature>
<evidence type="ECO:0000256" key="8">
    <source>
        <dbReference type="ARBA" id="ARBA00022777"/>
    </source>
</evidence>
<dbReference type="InterPro" id="IPR011009">
    <property type="entry name" value="Kinase-like_dom_sf"/>
</dbReference>
<dbReference type="SUPFAM" id="SSF56112">
    <property type="entry name" value="Protein kinase-like (PK-like)"/>
    <property type="match status" value="1"/>
</dbReference>
<evidence type="ECO:0000256" key="10">
    <source>
        <dbReference type="ARBA" id="ARBA00022989"/>
    </source>
</evidence>
<dbReference type="SMART" id="SM00220">
    <property type="entry name" value="S_TKc"/>
    <property type="match status" value="1"/>
</dbReference>